<protein>
    <submittedName>
        <fullName evidence="2">Putative fructose-6-phosphate aldolase</fullName>
    </submittedName>
</protein>
<sequence length="222" mass="25107">MEVICMRYIIDTANREQIDEVLQMGIDGVTANPTMYYTNQEAFYPFIEHYAKQNLSFLSAEVMGGSVEEMLEQAKKIHAIHSDIVIKINFSKQGLKVCSLLHKQGYRCAMTLLFTLPQVCAALQAGADYIFPFIGRNDEIGADGLSFIKNVQRMIDQKKYSTKVVAASIKNLHQLEELATMGVDYAAVPYALYMKSLEHSLTTSGAEKFKEDWEKLKEDQLI</sequence>
<dbReference type="InterPro" id="IPR013785">
    <property type="entry name" value="Aldolase_TIM"/>
</dbReference>
<name>A8R9W9_9FIRM</name>
<dbReference type="STRING" id="428127.EUBDOL_00635"/>
<dbReference type="HOGENOM" id="CLU_079764_0_1_9"/>
<dbReference type="GO" id="GO:0005975">
    <property type="term" value="P:carbohydrate metabolic process"/>
    <property type="evidence" value="ECO:0007669"/>
    <property type="project" value="InterPro"/>
</dbReference>
<organism evidence="2 3">
    <name type="scientific">Amedibacillus dolichus DSM 3991</name>
    <dbReference type="NCBI Taxonomy" id="428127"/>
    <lineage>
        <taxon>Bacteria</taxon>
        <taxon>Bacillati</taxon>
        <taxon>Bacillota</taxon>
        <taxon>Erysipelotrichia</taxon>
        <taxon>Erysipelotrichales</taxon>
        <taxon>Erysipelotrichaceae</taxon>
        <taxon>Amedibacillus</taxon>
    </lineage>
</organism>
<dbReference type="EMBL" id="ABAW02000018">
    <property type="protein sequence ID" value="EDP11457.1"/>
    <property type="molecule type" value="Genomic_DNA"/>
</dbReference>
<dbReference type="InterPro" id="IPR001585">
    <property type="entry name" value="TAL/FSA"/>
</dbReference>
<evidence type="ECO:0000256" key="1">
    <source>
        <dbReference type="ARBA" id="ARBA00023270"/>
    </source>
</evidence>
<dbReference type="eggNOG" id="COG0176">
    <property type="taxonomic scope" value="Bacteria"/>
</dbReference>
<dbReference type="AlphaFoldDB" id="A8R9W9"/>
<proteinExistence type="predicted"/>
<evidence type="ECO:0000313" key="2">
    <source>
        <dbReference type="EMBL" id="EDP11457.1"/>
    </source>
</evidence>
<accession>A8R9W9</accession>
<dbReference type="Gene3D" id="3.20.20.70">
    <property type="entry name" value="Aldolase class I"/>
    <property type="match status" value="1"/>
</dbReference>
<dbReference type="PANTHER" id="PTHR10683:SF40">
    <property type="entry name" value="FRUCTOSE-6-PHOSPHATE ALDOLASE 1-RELATED"/>
    <property type="match status" value="1"/>
</dbReference>
<reference evidence="2 3" key="2">
    <citation type="submission" date="2007-09" db="EMBL/GenBank/DDBJ databases">
        <authorList>
            <person name="Fulton L."/>
            <person name="Clifton S."/>
            <person name="Fulton B."/>
            <person name="Xu J."/>
            <person name="Minx P."/>
            <person name="Pepin K.H."/>
            <person name="Johnson M."/>
            <person name="Thiruvilangam P."/>
            <person name="Bhonagiri V."/>
            <person name="Nash W.E."/>
            <person name="Mardis E.R."/>
            <person name="Wilson R.K."/>
        </authorList>
    </citation>
    <scope>NUCLEOTIDE SEQUENCE [LARGE SCALE GENOMIC DNA]</scope>
    <source>
        <strain evidence="2 3">DSM 3991</strain>
    </source>
</reference>
<reference evidence="2 3" key="1">
    <citation type="submission" date="2007-09" db="EMBL/GenBank/DDBJ databases">
        <title>Draft genome sequence of Eubacterium dolichum (DSM 3991).</title>
        <authorList>
            <person name="Sudarsanam P."/>
            <person name="Ley R."/>
            <person name="Guruge J."/>
            <person name="Turnbaugh P.J."/>
            <person name="Mahowald M."/>
            <person name="Liep D."/>
            <person name="Gordon J."/>
        </authorList>
    </citation>
    <scope>NUCLEOTIDE SEQUENCE [LARGE SCALE GENOMIC DNA]</scope>
    <source>
        <strain evidence="2 3">DSM 3991</strain>
    </source>
</reference>
<dbReference type="Pfam" id="PF00923">
    <property type="entry name" value="TAL_FSA"/>
    <property type="match status" value="1"/>
</dbReference>
<keyword evidence="1" id="KW-0704">Schiff base</keyword>
<dbReference type="Proteomes" id="UP000004090">
    <property type="component" value="Unassembled WGS sequence"/>
</dbReference>
<dbReference type="PANTHER" id="PTHR10683">
    <property type="entry name" value="TRANSALDOLASE"/>
    <property type="match status" value="1"/>
</dbReference>
<gene>
    <name evidence="2" type="ORF">EUBDOL_00635</name>
</gene>
<comment type="caution">
    <text evidence="2">The sequence shown here is derived from an EMBL/GenBank/DDBJ whole genome shotgun (WGS) entry which is preliminary data.</text>
</comment>
<evidence type="ECO:0000313" key="3">
    <source>
        <dbReference type="Proteomes" id="UP000004090"/>
    </source>
</evidence>
<dbReference type="SUPFAM" id="SSF51569">
    <property type="entry name" value="Aldolase"/>
    <property type="match status" value="1"/>
</dbReference>